<dbReference type="EMBL" id="CAJVCH010541585">
    <property type="protein sequence ID" value="CAG7826913.1"/>
    <property type="molecule type" value="Genomic_DNA"/>
</dbReference>
<gene>
    <name evidence="1" type="ORF">AFUS01_LOCUS36939</name>
</gene>
<evidence type="ECO:0000313" key="1">
    <source>
        <dbReference type="EMBL" id="CAG7826913.1"/>
    </source>
</evidence>
<dbReference type="Proteomes" id="UP000708208">
    <property type="component" value="Unassembled WGS sequence"/>
</dbReference>
<name>A0A8J2L654_9HEXA</name>
<keyword evidence="2" id="KW-1185">Reference proteome</keyword>
<accession>A0A8J2L654</accession>
<reference evidence="1" key="1">
    <citation type="submission" date="2021-06" db="EMBL/GenBank/DDBJ databases">
        <authorList>
            <person name="Hodson N. C."/>
            <person name="Mongue J. A."/>
            <person name="Jaron S. K."/>
        </authorList>
    </citation>
    <scope>NUCLEOTIDE SEQUENCE</scope>
</reference>
<organism evidence="1 2">
    <name type="scientific">Allacma fusca</name>
    <dbReference type="NCBI Taxonomy" id="39272"/>
    <lineage>
        <taxon>Eukaryota</taxon>
        <taxon>Metazoa</taxon>
        <taxon>Ecdysozoa</taxon>
        <taxon>Arthropoda</taxon>
        <taxon>Hexapoda</taxon>
        <taxon>Collembola</taxon>
        <taxon>Symphypleona</taxon>
        <taxon>Sminthuridae</taxon>
        <taxon>Allacma</taxon>
    </lineage>
</organism>
<sequence length="26" mass="3213">PLTELSFCQKFNNHWITPFKHEQHET</sequence>
<protein>
    <submittedName>
        <fullName evidence="1">Uncharacterized protein</fullName>
    </submittedName>
</protein>
<comment type="caution">
    <text evidence="1">The sequence shown here is derived from an EMBL/GenBank/DDBJ whole genome shotgun (WGS) entry which is preliminary data.</text>
</comment>
<dbReference type="AlphaFoldDB" id="A0A8J2L654"/>
<evidence type="ECO:0000313" key="2">
    <source>
        <dbReference type="Proteomes" id="UP000708208"/>
    </source>
</evidence>
<feature type="non-terminal residue" evidence="1">
    <location>
        <position position="1"/>
    </location>
</feature>
<proteinExistence type="predicted"/>